<name>A0A3M6UCW7_POCDA</name>
<organism evidence="3 4">
    <name type="scientific">Pocillopora damicornis</name>
    <name type="common">Cauliflower coral</name>
    <name type="synonym">Millepora damicornis</name>
    <dbReference type="NCBI Taxonomy" id="46731"/>
    <lineage>
        <taxon>Eukaryota</taxon>
        <taxon>Metazoa</taxon>
        <taxon>Cnidaria</taxon>
        <taxon>Anthozoa</taxon>
        <taxon>Hexacorallia</taxon>
        <taxon>Scleractinia</taxon>
        <taxon>Astrocoeniina</taxon>
        <taxon>Pocilloporidae</taxon>
        <taxon>Pocillopora</taxon>
    </lineage>
</organism>
<protein>
    <submittedName>
        <fullName evidence="3">Uncharacterized protein</fullName>
    </submittedName>
</protein>
<keyword evidence="1" id="KW-0175">Coiled coil</keyword>
<dbReference type="EMBL" id="RCHS01001764">
    <property type="protein sequence ID" value="RMX51491.1"/>
    <property type="molecule type" value="Genomic_DNA"/>
</dbReference>
<gene>
    <name evidence="3" type="ORF">pdam_00014845</name>
</gene>
<feature type="compositionally biased region" description="Low complexity" evidence="2">
    <location>
        <begin position="153"/>
        <end position="163"/>
    </location>
</feature>
<dbReference type="AlphaFoldDB" id="A0A3M6UCW7"/>
<evidence type="ECO:0000256" key="2">
    <source>
        <dbReference type="SAM" id="MobiDB-lite"/>
    </source>
</evidence>
<feature type="coiled-coil region" evidence="1">
    <location>
        <begin position="204"/>
        <end position="231"/>
    </location>
</feature>
<feature type="region of interest" description="Disordered" evidence="2">
    <location>
        <begin position="131"/>
        <end position="163"/>
    </location>
</feature>
<reference evidence="3 4" key="1">
    <citation type="journal article" date="2018" name="Sci. Rep.">
        <title>Comparative analysis of the Pocillopora damicornis genome highlights role of immune system in coral evolution.</title>
        <authorList>
            <person name="Cunning R."/>
            <person name="Bay R.A."/>
            <person name="Gillette P."/>
            <person name="Baker A.C."/>
            <person name="Traylor-Knowles N."/>
        </authorList>
    </citation>
    <scope>NUCLEOTIDE SEQUENCE [LARGE SCALE GENOMIC DNA]</scope>
    <source>
        <strain evidence="3">RSMAS</strain>
        <tissue evidence="3">Whole animal</tissue>
    </source>
</reference>
<keyword evidence="4" id="KW-1185">Reference proteome</keyword>
<evidence type="ECO:0000313" key="4">
    <source>
        <dbReference type="Proteomes" id="UP000275408"/>
    </source>
</evidence>
<comment type="caution">
    <text evidence="3">The sequence shown here is derived from an EMBL/GenBank/DDBJ whole genome shotgun (WGS) entry which is preliminary data.</text>
</comment>
<proteinExistence type="predicted"/>
<evidence type="ECO:0000313" key="3">
    <source>
        <dbReference type="EMBL" id="RMX51491.1"/>
    </source>
</evidence>
<evidence type="ECO:0000256" key="1">
    <source>
        <dbReference type="SAM" id="Coils"/>
    </source>
</evidence>
<sequence>MAELSIGLGKVLLGLGNIGAGVGFGVAEKEKMNELDSKAKKLKQDVDKASDLYDEVYYRVAVNLDRVKKALDKLPSDFLDKVNEQIAKDTSASNAEQAVTTLGKVFGYTKNTLKVASGLLQIVRYCRQSKAEGDEPTTEPLPDPFEPVPLNGEEPPVVPEAESSFSSTPTLDKIITGLNIAGIVFGLAGLATTIGLGVWTLDNLDKAINDVDKKQKQIKQYQKAMTAALNQIAAEAGLPPNSYTQLTSLAATWEEISAEFDSYQKVLNYAVQGYFQDRPLKDIKAKVNAESDPGTSFPDDGYPLAETLADDIRQLFQQGKTDKEIVSYFANDNPNISQRFVFEEYFISTLRK</sequence>
<dbReference type="Proteomes" id="UP000275408">
    <property type="component" value="Unassembled WGS sequence"/>
</dbReference>
<accession>A0A3M6UCW7</accession>